<feature type="transmembrane region" description="Helical" evidence="2">
    <location>
        <begin position="513"/>
        <end position="535"/>
    </location>
</feature>
<dbReference type="EMBL" id="ADBJ01000025">
    <property type="protein sequence ID" value="EFA81596.1"/>
    <property type="molecule type" value="Genomic_DNA"/>
</dbReference>
<name>D3BAK9_HETP5</name>
<keyword evidence="2" id="KW-0472">Membrane</keyword>
<keyword evidence="4" id="KW-1185">Reference proteome</keyword>
<feature type="transmembrane region" description="Helical" evidence="2">
    <location>
        <begin position="329"/>
        <end position="347"/>
    </location>
</feature>
<gene>
    <name evidence="3" type="ORF">PPL_05587</name>
</gene>
<dbReference type="InParanoid" id="D3BAK9"/>
<protein>
    <recommendedName>
        <fullName evidence="5">Transmembrane protein</fullName>
    </recommendedName>
</protein>
<organism evidence="3 4">
    <name type="scientific">Heterostelium pallidum (strain ATCC 26659 / Pp 5 / PN500)</name>
    <name type="common">Cellular slime mold</name>
    <name type="synonym">Polysphondylium pallidum</name>
    <dbReference type="NCBI Taxonomy" id="670386"/>
    <lineage>
        <taxon>Eukaryota</taxon>
        <taxon>Amoebozoa</taxon>
        <taxon>Evosea</taxon>
        <taxon>Eumycetozoa</taxon>
        <taxon>Dictyostelia</taxon>
        <taxon>Acytosteliales</taxon>
        <taxon>Acytosteliaceae</taxon>
        <taxon>Heterostelium</taxon>
    </lineage>
</organism>
<evidence type="ECO:0000313" key="4">
    <source>
        <dbReference type="Proteomes" id="UP000001396"/>
    </source>
</evidence>
<evidence type="ECO:0000313" key="3">
    <source>
        <dbReference type="EMBL" id="EFA81596.1"/>
    </source>
</evidence>
<evidence type="ECO:0000256" key="1">
    <source>
        <dbReference type="SAM" id="MobiDB-lite"/>
    </source>
</evidence>
<keyword evidence="2" id="KW-0812">Transmembrane</keyword>
<dbReference type="STRING" id="670386.D3BAK9"/>
<feature type="transmembrane region" description="Helical" evidence="2">
    <location>
        <begin position="228"/>
        <end position="246"/>
    </location>
</feature>
<evidence type="ECO:0000256" key="2">
    <source>
        <dbReference type="SAM" id="Phobius"/>
    </source>
</evidence>
<dbReference type="Proteomes" id="UP000001396">
    <property type="component" value="Unassembled WGS sequence"/>
</dbReference>
<dbReference type="RefSeq" id="XP_020433713.1">
    <property type="nucleotide sequence ID" value="XM_020576464.1"/>
</dbReference>
<feature type="compositionally biased region" description="Polar residues" evidence="1">
    <location>
        <begin position="122"/>
        <end position="133"/>
    </location>
</feature>
<sequence>MARTSGSGKKSKKSEDVESDDPQEEEVKKTTKRSKSKETNDKESSKSSKSSTTSSSSKSKSSSAAASSSSSKKKPSVVVPEPSPKTNFVSEIEDDDDENLPYGLSDSDNDDDYDGEQKHESIVSSRSTKSNGLQPEYEELFYTPKKRHHRKGSRDNNKDDDAEDNDLMYKRPVGQAVTLLQYYDQTVNYTREMLEQLSRQIRRHPMLAARSYRFLHKGLTTKIRHQKIQVAISGLLALSLIALYIFSPLPSVHRFELSPTSPTMQEDKSSPVGFDDDFDLPLQQHNHTAFKENWARFSVVGISNYLCGNYNFNPIMDAMMPPGDELHNVRIFGSALFAGVVLFVLWLCATRLAEREIILDSGLAGQITHGILTIVVIPIASSAFWALLALYFTQTMVVSSGVPNVTQGKEDIFKCVSKLSNGMQELMTFSPIRELLVGAVGTGFARPCWIAGRGNGANLSHVVSGDRNSDLLSHYDCIIDLHDLPRQQSSQSSIAVQQAAVDRSRADHYRSEITTVVPSRVTVILLAAAFALWIFGLPKWRVHEGEAFYVFLALMPLIKAVYNLIVIDQRKQKIPNPQPHLQTIIDEDVEYD</sequence>
<dbReference type="FunCoup" id="D3BAK9">
    <property type="interactions" value="805"/>
</dbReference>
<feature type="transmembrane region" description="Helical" evidence="2">
    <location>
        <begin position="547"/>
        <end position="567"/>
    </location>
</feature>
<feature type="region of interest" description="Disordered" evidence="1">
    <location>
        <begin position="1"/>
        <end position="165"/>
    </location>
</feature>
<feature type="transmembrane region" description="Helical" evidence="2">
    <location>
        <begin position="367"/>
        <end position="392"/>
    </location>
</feature>
<feature type="compositionally biased region" description="Basic and acidic residues" evidence="1">
    <location>
        <begin position="36"/>
        <end position="46"/>
    </location>
</feature>
<accession>D3BAK9</accession>
<feature type="compositionally biased region" description="Low complexity" evidence="1">
    <location>
        <begin position="47"/>
        <end position="80"/>
    </location>
</feature>
<reference evidence="3 4" key="1">
    <citation type="journal article" date="2011" name="Genome Res.">
        <title>Phylogeny-wide analysis of social amoeba genomes highlights ancient origins for complex intercellular communication.</title>
        <authorList>
            <person name="Heidel A.J."/>
            <person name="Lawal H.M."/>
            <person name="Felder M."/>
            <person name="Schilde C."/>
            <person name="Helps N.R."/>
            <person name="Tunggal B."/>
            <person name="Rivero F."/>
            <person name="John U."/>
            <person name="Schleicher M."/>
            <person name="Eichinger L."/>
            <person name="Platzer M."/>
            <person name="Noegel A.A."/>
            <person name="Schaap P."/>
            <person name="Gloeckner G."/>
        </authorList>
    </citation>
    <scope>NUCLEOTIDE SEQUENCE [LARGE SCALE GENOMIC DNA]</scope>
    <source>
        <strain evidence="4">ATCC 26659 / Pp 5 / PN500</strain>
    </source>
</reference>
<proteinExistence type="predicted"/>
<evidence type="ECO:0008006" key="5">
    <source>
        <dbReference type="Google" id="ProtNLM"/>
    </source>
</evidence>
<dbReference type="GeneID" id="31361071"/>
<comment type="caution">
    <text evidence="3">The sequence shown here is derived from an EMBL/GenBank/DDBJ whole genome shotgun (WGS) entry which is preliminary data.</text>
</comment>
<keyword evidence="2" id="KW-1133">Transmembrane helix</keyword>
<dbReference type="AlphaFoldDB" id="D3BAK9"/>